<protein>
    <submittedName>
        <fullName evidence="1">Uncharacterized protein</fullName>
    </submittedName>
</protein>
<gene>
    <name evidence="1" type="ORF">EV182_006830</name>
</gene>
<organism evidence="1 2">
    <name type="scientific">Spiromyces aspiralis</name>
    <dbReference type="NCBI Taxonomy" id="68401"/>
    <lineage>
        <taxon>Eukaryota</taxon>
        <taxon>Fungi</taxon>
        <taxon>Fungi incertae sedis</taxon>
        <taxon>Zoopagomycota</taxon>
        <taxon>Kickxellomycotina</taxon>
        <taxon>Kickxellomycetes</taxon>
        <taxon>Kickxellales</taxon>
        <taxon>Kickxellaceae</taxon>
        <taxon>Spiromyces</taxon>
    </lineage>
</organism>
<dbReference type="Proteomes" id="UP001145114">
    <property type="component" value="Unassembled WGS sequence"/>
</dbReference>
<evidence type="ECO:0000313" key="1">
    <source>
        <dbReference type="EMBL" id="KAJ1672618.1"/>
    </source>
</evidence>
<comment type="caution">
    <text evidence="1">The sequence shown here is derived from an EMBL/GenBank/DDBJ whole genome shotgun (WGS) entry which is preliminary data.</text>
</comment>
<keyword evidence="2" id="KW-1185">Reference proteome</keyword>
<dbReference type="EMBL" id="JAMZIH010008087">
    <property type="protein sequence ID" value="KAJ1672618.1"/>
    <property type="molecule type" value="Genomic_DNA"/>
</dbReference>
<accession>A0ACC1HAC7</accession>
<name>A0ACC1HAC7_9FUNG</name>
<reference evidence="1" key="1">
    <citation type="submission" date="2022-06" db="EMBL/GenBank/DDBJ databases">
        <title>Phylogenomic reconstructions and comparative analyses of Kickxellomycotina fungi.</title>
        <authorList>
            <person name="Reynolds N.K."/>
            <person name="Stajich J.E."/>
            <person name="Barry K."/>
            <person name="Grigoriev I.V."/>
            <person name="Crous P."/>
            <person name="Smith M.E."/>
        </authorList>
    </citation>
    <scope>NUCLEOTIDE SEQUENCE</scope>
    <source>
        <strain evidence="1">RSA 2271</strain>
    </source>
</reference>
<proteinExistence type="predicted"/>
<evidence type="ECO:0000313" key="2">
    <source>
        <dbReference type="Proteomes" id="UP001145114"/>
    </source>
</evidence>
<feature type="non-terminal residue" evidence="1">
    <location>
        <position position="156"/>
    </location>
</feature>
<sequence>MTSPTASVVQVAQWFDAFRQRCYVRGILGKKNDRAADGRPYNMRKWTKWYVELHGPVLVFWNLLDANLAPSLDAISAMADGKLLPGSPLFEDTVTTIKQVVSKPNFINITDASCSVIGSQKKRSGVWELLSSGANRFFMQASDDRAMNDWVLGIRL</sequence>